<reference evidence="3" key="1">
    <citation type="journal article" date="2019" name="Int. J. Syst. Evol. Microbiol.">
        <title>The Global Catalogue of Microorganisms (GCM) 10K type strain sequencing project: providing services to taxonomists for standard genome sequencing and annotation.</title>
        <authorList>
            <consortium name="The Broad Institute Genomics Platform"/>
            <consortium name="The Broad Institute Genome Sequencing Center for Infectious Disease"/>
            <person name="Wu L."/>
            <person name="Ma J."/>
        </authorList>
    </citation>
    <scope>NUCLEOTIDE SEQUENCE [LARGE SCALE GENOMIC DNA]</scope>
    <source>
        <strain evidence="3">JCM 32105</strain>
    </source>
</reference>
<dbReference type="Pfam" id="PF14534">
    <property type="entry name" value="DUF4440"/>
    <property type="match status" value="1"/>
</dbReference>
<comment type="caution">
    <text evidence="2">The sequence shown here is derived from an EMBL/GenBank/DDBJ whole genome shotgun (WGS) entry which is preliminary data.</text>
</comment>
<evidence type="ECO:0000259" key="1">
    <source>
        <dbReference type="Pfam" id="PF14534"/>
    </source>
</evidence>
<evidence type="ECO:0000313" key="2">
    <source>
        <dbReference type="EMBL" id="GAA4464612.1"/>
    </source>
</evidence>
<proteinExistence type="predicted"/>
<dbReference type="EMBL" id="BAABFA010000010">
    <property type="protein sequence ID" value="GAA4464612.1"/>
    <property type="molecule type" value="Genomic_DNA"/>
</dbReference>
<dbReference type="Gene3D" id="3.10.450.50">
    <property type="match status" value="1"/>
</dbReference>
<keyword evidence="3" id="KW-1185">Reference proteome</keyword>
<organism evidence="2 3">
    <name type="scientific">Nemorincola caseinilytica</name>
    <dbReference type="NCBI Taxonomy" id="2054315"/>
    <lineage>
        <taxon>Bacteria</taxon>
        <taxon>Pseudomonadati</taxon>
        <taxon>Bacteroidota</taxon>
        <taxon>Chitinophagia</taxon>
        <taxon>Chitinophagales</taxon>
        <taxon>Chitinophagaceae</taxon>
        <taxon>Nemorincola</taxon>
    </lineage>
</organism>
<evidence type="ECO:0000313" key="3">
    <source>
        <dbReference type="Proteomes" id="UP001500067"/>
    </source>
</evidence>
<dbReference type="Proteomes" id="UP001500067">
    <property type="component" value="Unassembled WGS sequence"/>
</dbReference>
<dbReference type="InterPro" id="IPR027843">
    <property type="entry name" value="DUF4440"/>
</dbReference>
<protein>
    <recommendedName>
        <fullName evidence="1">DUF4440 domain-containing protein</fullName>
    </recommendedName>
</protein>
<accession>A0ABP8NBM9</accession>
<gene>
    <name evidence="2" type="ORF">GCM10023093_15300</name>
</gene>
<name>A0ABP8NBM9_9BACT</name>
<dbReference type="InterPro" id="IPR032710">
    <property type="entry name" value="NTF2-like_dom_sf"/>
</dbReference>
<dbReference type="SUPFAM" id="SSF54427">
    <property type="entry name" value="NTF2-like"/>
    <property type="match status" value="1"/>
</dbReference>
<feature type="domain" description="DUF4440" evidence="1">
    <location>
        <begin position="26"/>
        <end position="135"/>
    </location>
</feature>
<sequence>MPHSAAGQEKKVAVTPPALFVEIALQDSLLFAAFNRQDMETFRAFFSKDLEWYQDNGGLIPYDTVFRNFKNNFAKENKLTRMLIRNTFEVHPIKDYGAIEAGTHQFRHKENGKEEIGNFKFLMIWKRQPGGKWQITRVVSYDH</sequence>